<sequence>MQKEKMRLRRIQHLAYEIMDEMNAGKELTRFDTLIPVVDNLSRAIGDLTDSVGNYSLDYVEEKVKNAHYLLFQKDKVDVHQESETSISH</sequence>
<evidence type="ECO:0008006" key="3">
    <source>
        <dbReference type="Google" id="ProtNLM"/>
    </source>
</evidence>
<accession>A0ABV2PR07</accession>
<comment type="caution">
    <text evidence="1">The sequence shown here is derived from an EMBL/GenBank/DDBJ whole genome shotgun (WGS) entry which is preliminary data.</text>
</comment>
<dbReference type="RefSeq" id="WP_107924039.1">
    <property type="nucleotide sequence ID" value="NZ_CP073713.1"/>
</dbReference>
<gene>
    <name evidence="1" type="ORF">ABIA69_004596</name>
</gene>
<keyword evidence="2" id="KW-1185">Reference proteome</keyword>
<proteinExistence type="predicted"/>
<organism evidence="1 2">
    <name type="scientific">Lysinibacillus parviboronicapiens</name>
    <dbReference type="NCBI Taxonomy" id="436516"/>
    <lineage>
        <taxon>Bacteria</taxon>
        <taxon>Bacillati</taxon>
        <taxon>Bacillota</taxon>
        <taxon>Bacilli</taxon>
        <taxon>Bacillales</taxon>
        <taxon>Bacillaceae</taxon>
        <taxon>Lysinibacillus</taxon>
    </lineage>
</organism>
<reference evidence="1 2" key="1">
    <citation type="submission" date="2024-06" db="EMBL/GenBank/DDBJ databases">
        <title>Sorghum-associated microbial communities from plants grown in Nebraska, USA.</title>
        <authorList>
            <person name="Schachtman D."/>
        </authorList>
    </citation>
    <scope>NUCLEOTIDE SEQUENCE [LARGE SCALE GENOMIC DNA]</scope>
    <source>
        <strain evidence="1 2">736</strain>
    </source>
</reference>
<name>A0ABV2PR07_9BACI</name>
<dbReference type="EMBL" id="JBEPSB010000039">
    <property type="protein sequence ID" value="MET4563399.1"/>
    <property type="molecule type" value="Genomic_DNA"/>
</dbReference>
<protein>
    <recommendedName>
        <fullName evidence="3">Group-specific protein</fullName>
    </recommendedName>
</protein>
<evidence type="ECO:0000313" key="1">
    <source>
        <dbReference type="EMBL" id="MET4563399.1"/>
    </source>
</evidence>
<evidence type="ECO:0000313" key="2">
    <source>
        <dbReference type="Proteomes" id="UP001549363"/>
    </source>
</evidence>
<dbReference type="Proteomes" id="UP001549363">
    <property type="component" value="Unassembled WGS sequence"/>
</dbReference>